<feature type="transmembrane region" description="Helical" evidence="3">
    <location>
        <begin position="580"/>
        <end position="599"/>
    </location>
</feature>
<sequence>MLTTFTPDTRAIVASSRAVLLGWTAFVIVPQSPIPLELAELTRKASQHARSWGNGMSASASGPSAQGASHDVTGQGRTAPPETQTPGPAAAQSFSLAAEVMGQDAEWDPTADATEAVEAEGVTSRSRIASVAPPAAPGVEESVLSTIHRTTSMASFANSGVVVGGGQPAQRVRVVLRVPDGAGKSPSSGCYGQRMRQACGNTAAGHSRRAVLLVSLSAGLWGILACLLEGDRPYWAAWLVGLLWGISWAAFLWLCSVFVWYWTRLARSARRLRTIHEIVRLRDMGMVGDGSLWSENRQAGGLAGPLDATADPYAVSLLSFWSTAGAVLGVALVSASIAAELETADCLVNGPIKQRRGPNPRQAMVGIVVASLALLVAMGFLSGRQLIMRFGVLTDHAHKAATARPAPRPPVPNRAGSVSRFGSVTSTANFSASRLPKQSQRSSQTADACPSSPVVAPMAVGHAILEASGAVPLSAAGRESTSPKAGKAGDVILSASSTASLTARGDASPMPGRRKSAANQRLAAIKQKRLREEAEQWSAAHRAIQRRLGSFVGAMSVVCVCELAHLFIQPSVDPSGVLHVVVGALRVITICSVVLSAWFGTVPERVVEIASTLCCSCRCLGEGTSAASAARVSPMIGDEAGRAHPSGSQS</sequence>
<feature type="coiled-coil region" evidence="1">
    <location>
        <begin position="515"/>
        <end position="547"/>
    </location>
</feature>
<gene>
    <name evidence="4" type="ORF">FNF29_05157</name>
</gene>
<keyword evidence="3" id="KW-1133">Transmembrane helix</keyword>
<keyword evidence="3" id="KW-0472">Membrane</keyword>
<keyword evidence="5" id="KW-1185">Reference proteome</keyword>
<keyword evidence="3" id="KW-0812">Transmembrane</keyword>
<feature type="compositionally biased region" description="Polar residues" evidence="2">
    <location>
        <begin position="420"/>
        <end position="446"/>
    </location>
</feature>
<evidence type="ECO:0000256" key="1">
    <source>
        <dbReference type="SAM" id="Coils"/>
    </source>
</evidence>
<keyword evidence="1" id="KW-0175">Coiled coil</keyword>
<organism evidence="4 5">
    <name type="scientific">Cafeteria roenbergensis</name>
    <name type="common">Marine flagellate</name>
    <dbReference type="NCBI Taxonomy" id="33653"/>
    <lineage>
        <taxon>Eukaryota</taxon>
        <taxon>Sar</taxon>
        <taxon>Stramenopiles</taxon>
        <taxon>Bigyra</taxon>
        <taxon>Opalozoa</taxon>
        <taxon>Bicosoecida</taxon>
        <taxon>Cafeteriaceae</taxon>
        <taxon>Cafeteria</taxon>
    </lineage>
</organism>
<feature type="transmembrane region" description="Helical" evidence="3">
    <location>
        <begin position="236"/>
        <end position="263"/>
    </location>
</feature>
<feature type="region of interest" description="Disordered" evidence="2">
    <location>
        <begin position="50"/>
        <end position="90"/>
    </location>
</feature>
<accession>A0A5A8CC84</accession>
<reference evidence="4 5" key="1">
    <citation type="submission" date="2019-07" db="EMBL/GenBank/DDBJ databases">
        <title>Genomes of Cafeteria roenbergensis.</title>
        <authorList>
            <person name="Fischer M.G."/>
            <person name="Hackl T."/>
            <person name="Roman M."/>
        </authorList>
    </citation>
    <scope>NUCLEOTIDE SEQUENCE [LARGE SCALE GENOMIC DNA]</scope>
    <source>
        <strain evidence="4 5">BVI</strain>
    </source>
</reference>
<protein>
    <submittedName>
        <fullName evidence="4">Uncharacterized protein</fullName>
    </submittedName>
</protein>
<feature type="transmembrane region" description="Helical" evidence="3">
    <location>
        <begin position="318"/>
        <end position="339"/>
    </location>
</feature>
<name>A0A5A8CC84_CAFRO</name>
<dbReference type="AlphaFoldDB" id="A0A5A8CC84"/>
<proteinExistence type="predicted"/>
<feature type="compositionally biased region" description="Low complexity" evidence="2">
    <location>
        <begin position="53"/>
        <end position="69"/>
    </location>
</feature>
<evidence type="ECO:0000256" key="3">
    <source>
        <dbReference type="SAM" id="Phobius"/>
    </source>
</evidence>
<dbReference type="EMBL" id="VLTN01000033">
    <property type="protein sequence ID" value="KAA0150582.1"/>
    <property type="molecule type" value="Genomic_DNA"/>
</dbReference>
<evidence type="ECO:0000313" key="4">
    <source>
        <dbReference type="EMBL" id="KAA0150582.1"/>
    </source>
</evidence>
<comment type="caution">
    <text evidence="4">The sequence shown here is derived from an EMBL/GenBank/DDBJ whole genome shotgun (WGS) entry which is preliminary data.</text>
</comment>
<dbReference type="Proteomes" id="UP000323011">
    <property type="component" value="Unassembled WGS sequence"/>
</dbReference>
<evidence type="ECO:0000313" key="5">
    <source>
        <dbReference type="Proteomes" id="UP000323011"/>
    </source>
</evidence>
<feature type="transmembrane region" description="Helical" evidence="3">
    <location>
        <begin position="548"/>
        <end position="568"/>
    </location>
</feature>
<feature type="transmembrane region" description="Helical" evidence="3">
    <location>
        <begin position="363"/>
        <end position="381"/>
    </location>
</feature>
<feature type="region of interest" description="Disordered" evidence="2">
    <location>
        <begin position="400"/>
        <end position="452"/>
    </location>
</feature>
<evidence type="ECO:0000256" key="2">
    <source>
        <dbReference type="SAM" id="MobiDB-lite"/>
    </source>
</evidence>
<feature type="transmembrane region" description="Helical" evidence="3">
    <location>
        <begin position="210"/>
        <end position="230"/>
    </location>
</feature>